<comment type="caution">
    <text evidence="3">The sequence shown here is derived from an EMBL/GenBank/DDBJ whole genome shotgun (WGS) entry which is preliminary data.</text>
</comment>
<dbReference type="RefSeq" id="WP_008950771.1">
    <property type="nucleotide sequence ID" value="NZ_AHTH01000030.1"/>
</dbReference>
<feature type="signal peptide" evidence="2">
    <location>
        <begin position="1"/>
        <end position="21"/>
    </location>
</feature>
<evidence type="ECO:0000256" key="1">
    <source>
        <dbReference type="SAM" id="MobiDB-lite"/>
    </source>
</evidence>
<feature type="region of interest" description="Disordered" evidence="1">
    <location>
        <begin position="41"/>
        <end position="64"/>
    </location>
</feature>
<dbReference type="STRING" id="1129374.AJE_10024"/>
<sequence>MRWFNLFIAVFYLSLLVTTDAGITHDSRLSPLADSPYQALHAESSNLGQSKGSNEQEPDEPDSLIASAKVLSHSLPAAINAFYQTPWLSHRSSPDSARAPPIV</sequence>
<feature type="chain" id="PRO_5003592015" evidence="2">
    <location>
        <begin position="22"/>
        <end position="103"/>
    </location>
</feature>
<dbReference type="EMBL" id="AHTH01000030">
    <property type="protein sequence ID" value="EHR40784.1"/>
    <property type="molecule type" value="Genomic_DNA"/>
</dbReference>
<organism evidence="3 4">
    <name type="scientific">Alishewanella jeotgali KCTC 22429</name>
    <dbReference type="NCBI Taxonomy" id="1129374"/>
    <lineage>
        <taxon>Bacteria</taxon>
        <taxon>Pseudomonadati</taxon>
        <taxon>Pseudomonadota</taxon>
        <taxon>Gammaproteobacteria</taxon>
        <taxon>Alteromonadales</taxon>
        <taxon>Alteromonadaceae</taxon>
        <taxon>Alishewanella</taxon>
    </lineage>
</organism>
<keyword evidence="2" id="KW-0732">Signal</keyword>
<keyword evidence="4" id="KW-1185">Reference proteome</keyword>
<evidence type="ECO:0000313" key="4">
    <source>
        <dbReference type="Proteomes" id="UP000012046"/>
    </source>
</evidence>
<evidence type="ECO:0000313" key="3">
    <source>
        <dbReference type="EMBL" id="EHR40784.1"/>
    </source>
</evidence>
<reference evidence="3 4" key="1">
    <citation type="journal article" date="2012" name="J. Bacteriol.">
        <title>Genome Sequence of Extracellular-Protease-Producing Alishewanella jeotgali Isolated from Traditional Korean Fermented Seafood.</title>
        <authorList>
            <person name="Jung J."/>
            <person name="Chun J."/>
            <person name="Park W."/>
        </authorList>
    </citation>
    <scope>NUCLEOTIDE SEQUENCE [LARGE SCALE GENOMIC DNA]</scope>
    <source>
        <strain evidence="3 4">KCTC 22429</strain>
    </source>
</reference>
<evidence type="ECO:0000256" key="2">
    <source>
        <dbReference type="SAM" id="SignalP"/>
    </source>
</evidence>
<accession>H3ZF66</accession>
<dbReference type="Proteomes" id="UP000012046">
    <property type="component" value="Unassembled WGS sequence"/>
</dbReference>
<feature type="compositionally biased region" description="Polar residues" evidence="1">
    <location>
        <begin position="43"/>
        <end position="55"/>
    </location>
</feature>
<dbReference type="PATRIC" id="fig|1129374.4.peg.1997"/>
<name>H3ZF66_9ALTE</name>
<dbReference type="AlphaFoldDB" id="H3ZF66"/>
<proteinExistence type="predicted"/>
<gene>
    <name evidence="3" type="ORF">AJE_10024</name>
</gene>
<protein>
    <submittedName>
        <fullName evidence="3">Uncharacterized protein</fullName>
    </submittedName>
</protein>